<feature type="binding site" description="in other chain" evidence="12 15">
    <location>
        <position position="331"/>
    </location>
    <ligand>
        <name>K(+)</name>
        <dbReference type="ChEBI" id="CHEBI:29103"/>
        <note>ligand shared between two tetrameric partners</note>
    </ligand>
</feature>
<feature type="active site" description="Thioimidate intermediate" evidence="12 13">
    <location>
        <position position="334"/>
    </location>
</feature>
<dbReference type="SUPFAM" id="SSF51412">
    <property type="entry name" value="Inosine monophosphate dehydrogenase (IMPDH)"/>
    <property type="match status" value="1"/>
</dbReference>
<dbReference type="GO" id="GO:0046872">
    <property type="term" value="F:metal ion binding"/>
    <property type="evidence" value="ECO:0007669"/>
    <property type="project" value="UniProtKB-UniRule"/>
</dbReference>
<comment type="pathway">
    <text evidence="12 18">Purine metabolism; XMP biosynthesis via de novo pathway; XMP from IMP: step 1/1.</text>
</comment>
<feature type="binding site" evidence="12 14">
    <location>
        <begin position="277"/>
        <end position="279"/>
    </location>
    <ligand>
        <name>NAD(+)</name>
        <dbReference type="ChEBI" id="CHEBI:57540"/>
    </ligand>
</feature>
<keyword evidence="9 16" id="KW-0129">CBS domain</keyword>
<dbReference type="InterPro" id="IPR000644">
    <property type="entry name" value="CBS_dom"/>
</dbReference>
<feature type="binding site" evidence="12">
    <location>
        <begin position="367"/>
        <end position="369"/>
    </location>
    <ligand>
        <name>IMP</name>
        <dbReference type="ChEBI" id="CHEBI:58053"/>
    </ligand>
</feature>
<evidence type="ECO:0000256" key="5">
    <source>
        <dbReference type="ARBA" id="ARBA00022755"/>
    </source>
</evidence>
<dbReference type="InterPro" id="IPR046342">
    <property type="entry name" value="CBS_dom_sf"/>
</dbReference>
<feature type="binding site" evidence="12">
    <location>
        <position position="332"/>
    </location>
    <ligand>
        <name>IMP</name>
        <dbReference type="ChEBI" id="CHEBI:58053"/>
    </ligand>
</feature>
<dbReference type="InterPro" id="IPR015875">
    <property type="entry name" value="IMP_DH/GMP_Rdtase_CS"/>
</dbReference>
<feature type="binding site" description="in other chain" evidence="12 15">
    <location>
        <position position="334"/>
    </location>
    <ligand>
        <name>K(+)</name>
        <dbReference type="ChEBI" id="CHEBI:29103"/>
        <note>ligand shared between two tetrameric partners</note>
    </ligand>
</feature>
<dbReference type="CDD" id="cd04601">
    <property type="entry name" value="CBS_pair_IMPDH"/>
    <property type="match status" value="1"/>
</dbReference>
<dbReference type="NCBIfam" id="TIGR01302">
    <property type="entry name" value="IMP_dehydrog"/>
    <property type="match status" value="1"/>
</dbReference>
<comment type="subcellular location">
    <subcellularLocation>
        <location evidence="12">Cytoplasm</location>
    </subcellularLocation>
</comment>
<dbReference type="GO" id="GO:0006183">
    <property type="term" value="P:GTP biosynthetic process"/>
    <property type="evidence" value="ECO:0007669"/>
    <property type="project" value="TreeGrafter"/>
</dbReference>
<evidence type="ECO:0000256" key="7">
    <source>
        <dbReference type="ARBA" id="ARBA00023002"/>
    </source>
</evidence>
<feature type="binding site" description="in other chain" evidence="12 15">
    <location>
        <position position="329"/>
    </location>
    <ligand>
        <name>K(+)</name>
        <dbReference type="ChEBI" id="CHEBI:29103"/>
        <note>ligand shared between two tetrameric partners</note>
    </ligand>
</feature>
<dbReference type="OrthoDB" id="418595at2759"/>
<dbReference type="FunFam" id="3.20.20.70:FF:000086">
    <property type="entry name" value="IMP dehydrogenase, putative"/>
    <property type="match status" value="1"/>
</dbReference>
<comment type="caution">
    <text evidence="20">The sequence shown here is derived from an EMBL/GenBank/DDBJ whole genome shotgun (WGS) entry which is preliminary data.</text>
</comment>
<evidence type="ECO:0000256" key="4">
    <source>
        <dbReference type="ARBA" id="ARBA00022749"/>
    </source>
</evidence>
<comment type="activity regulation">
    <text evidence="12">Mycophenolic acid (MPA) is a non-competitive inhibitor that prevents formation of the closed enzyme conformation by binding to the same site as the amobile flap. In contrast, mizoribine monophosphate (MZP) is a competitive inhibitor that induces the closed conformation. MPA is a potent inhibitor of mammalian IMPDHs but a poor inhibitor of the bacterial enzymes. MZP is a more potent inhibitor of bacterial IMPDH.</text>
</comment>
<keyword evidence="21" id="KW-1185">Reference proteome</keyword>
<dbReference type="UniPathway" id="UPA00601">
    <property type="reaction ID" value="UER00295"/>
</dbReference>
<evidence type="ECO:0000256" key="2">
    <source>
        <dbReference type="ARBA" id="ARBA00005502"/>
    </source>
</evidence>
<dbReference type="GO" id="GO:0000166">
    <property type="term" value="F:nucleotide binding"/>
    <property type="evidence" value="ECO:0007669"/>
    <property type="project" value="UniProtKB-UniRule"/>
</dbReference>
<evidence type="ECO:0000256" key="3">
    <source>
        <dbReference type="ARBA" id="ARBA00022723"/>
    </source>
</evidence>
<evidence type="ECO:0000256" key="16">
    <source>
        <dbReference type="PROSITE-ProRule" id="PRU00703"/>
    </source>
</evidence>
<dbReference type="GO" id="GO:0005737">
    <property type="term" value="C:cytoplasm"/>
    <property type="evidence" value="ECO:0007669"/>
    <property type="project" value="UniProtKB-SubCell"/>
</dbReference>
<dbReference type="Gene3D" id="3.20.20.70">
    <property type="entry name" value="Aldolase class I"/>
    <property type="match status" value="1"/>
</dbReference>
<evidence type="ECO:0000256" key="12">
    <source>
        <dbReference type="HAMAP-Rule" id="MF_03156"/>
    </source>
</evidence>
<dbReference type="PROSITE" id="PS51371">
    <property type="entry name" value="CBS"/>
    <property type="match status" value="2"/>
</dbReference>
<dbReference type="Pfam" id="PF00478">
    <property type="entry name" value="IMPDH"/>
    <property type="match status" value="1"/>
</dbReference>
<dbReference type="PANTHER" id="PTHR11911:SF111">
    <property type="entry name" value="INOSINE-5'-MONOPHOSPHATE DEHYDROGENASE"/>
    <property type="match status" value="1"/>
</dbReference>
<evidence type="ECO:0000256" key="10">
    <source>
        <dbReference type="ARBA" id="ARBA00048028"/>
    </source>
</evidence>
<feature type="binding site" evidence="12">
    <location>
        <begin position="414"/>
        <end position="418"/>
    </location>
    <ligand>
        <name>IMP</name>
        <dbReference type="ChEBI" id="CHEBI:58053"/>
    </ligand>
</feature>
<keyword evidence="4 12" id="KW-0332">GMP biosynthesis</keyword>
<feature type="binding site" evidence="12 14">
    <location>
        <begin position="327"/>
        <end position="329"/>
    </location>
    <ligand>
        <name>NAD(+)</name>
        <dbReference type="ChEBI" id="CHEBI:57540"/>
    </ligand>
</feature>
<evidence type="ECO:0000256" key="11">
    <source>
        <dbReference type="ARBA" id="ARBA00056556"/>
    </source>
</evidence>
<gene>
    <name evidence="20" type="ORF">DLAC_06772</name>
</gene>
<comment type="subunit">
    <text evidence="12">Homotetramer.</text>
</comment>
<dbReference type="PROSITE" id="PS00487">
    <property type="entry name" value="IMP_DH_GMP_RED"/>
    <property type="match status" value="1"/>
</dbReference>
<accession>A0A151ZEA2</accession>
<dbReference type="SUPFAM" id="SSF54631">
    <property type="entry name" value="CBS-domain pair"/>
    <property type="match status" value="1"/>
</dbReference>
<evidence type="ECO:0000256" key="9">
    <source>
        <dbReference type="ARBA" id="ARBA00023122"/>
    </source>
</evidence>
<keyword evidence="7 12" id="KW-0560">Oxidoreductase</keyword>
<keyword evidence="5 12" id="KW-0658">Purine biosynthesis</keyword>
<evidence type="ECO:0000256" key="15">
    <source>
        <dbReference type="PIRSR" id="PIRSR000130-4"/>
    </source>
</evidence>
<dbReference type="InterPro" id="IPR001093">
    <property type="entry name" value="IMP_DH_GMPRt"/>
</dbReference>
<protein>
    <recommendedName>
        <fullName evidence="12 18">Inosine-5'-monophosphate dehydrogenase</fullName>
        <shortName evidence="12">IMP dehydrogenase</shortName>
        <shortName evidence="12">IMPD</shortName>
        <shortName evidence="12">IMPDH</shortName>
        <ecNumber evidence="12 18">1.1.1.205</ecNumber>
    </recommendedName>
</protein>
<dbReference type="CDD" id="cd00381">
    <property type="entry name" value="IMPDH"/>
    <property type="match status" value="1"/>
</dbReference>
<dbReference type="STRING" id="361077.A0A151ZEA2"/>
<keyword evidence="12" id="KW-0963">Cytoplasm</keyword>
<dbReference type="SMART" id="SM00116">
    <property type="entry name" value="CBS"/>
    <property type="match status" value="2"/>
</dbReference>
<comment type="catalytic activity">
    <reaction evidence="10 12 18">
        <text>IMP + NAD(+) + H2O = XMP + NADH + H(+)</text>
        <dbReference type="Rhea" id="RHEA:11708"/>
        <dbReference type="ChEBI" id="CHEBI:15377"/>
        <dbReference type="ChEBI" id="CHEBI:15378"/>
        <dbReference type="ChEBI" id="CHEBI:57464"/>
        <dbReference type="ChEBI" id="CHEBI:57540"/>
        <dbReference type="ChEBI" id="CHEBI:57945"/>
        <dbReference type="ChEBI" id="CHEBI:58053"/>
        <dbReference type="EC" id="1.1.1.205"/>
    </reaction>
</comment>
<dbReference type="PIRSF" id="PIRSF000130">
    <property type="entry name" value="IMPDH"/>
    <property type="match status" value="1"/>
</dbReference>
<organism evidence="20 21">
    <name type="scientific">Tieghemostelium lacteum</name>
    <name type="common">Slime mold</name>
    <name type="synonym">Dictyostelium lacteum</name>
    <dbReference type="NCBI Taxonomy" id="361077"/>
    <lineage>
        <taxon>Eukaryota</taxon>
        <taxon>Amoebozoa</taxon>
        <taxon>Evosea</taxon>
        <taxon>Eumycetozoa</taxon>
        <taxon>Dictyostelia</taxon>
        <taxon>Dictyosteliales</taxon>
        <taxon>Raperosteliaceae</taxon>
        <taxon>Tieghemostelium</taxon>
    </lineage>
</organism>
<evidence type="ECO:0000256" key="17">
    <source>
        <dbReference type="RuleBase" id="RU003927"/>
    </source>
</evidence>
<evidence type="ECO:0000313" key="21">
    <source>
        <dbReference type="Proteomes" id="UP000076078"/>
    </source>
</evidence>
<dbReference type="InterPro" id="IPR013785">
    <property type="entry name" value="Aldolase_TIM"/>
</dbReference>
<keyword evidence="3 12" id="KW-0479">Metal-binding</keyword>
<feature type="domain" description="CBS" evidence="19">
    <location>
        <begin position="183"/>
        <end position="239"/>
    </location>
</feature>
<dbReference type="FunCoup" id="A0A151ZEA2">
    <property type="interactions" value="336"/>
</dbReference>
<evidence type="ECO:0000256" key="18">
    <source>
        <dbReference type="RuleBase" id="RU003928"/>
    </source>
</evidence>
<feature type="domain" description="CBS" evidence="19">
    <location>
        <begin position="120"/>
        <end position="179"/>
    </location>
</feature>
<dbReference type="EMBL" id="LODT01000030">
    <property type="protein sequence ID" value="KYQ92288.1"/>
    <property type="molecule type" value="Genomic_DNA"/>
</dbReference>
<proteinExistence type="inferred from homology"/>
<evidence type="ECO:0000256" key="1">
    <source>
        <dbReference type="ARBA" id="ARBA00001958"/>
    </source>
</evidence>
<evidence type="ECO:0000256" key="6">
    <source>
        <dbReference type="ARBA" id="ARBA00022958"/>
    </source>
</evidence>
<comment type="similarity">
    <text evidence="2 12 17">Belongs to the IMPDH/GMPR family.</text>
</comment>
<dbReference type="GO" id="GO:0006177">
    <property type="term" value="P:GMP biosynthetic process"/>
    <property type="evidence" value="ECO:0007669"/>
    <property type="project" value="UniProtKB-UniRule"/>
</dbReference>
<comment type="function">
    <text evidence="11 12">Catalyzes the conversion of inosine 5'-phosphate (IMP) to xanthosine 5'-phosphate (XMP), the first committed and rate-limiting step in the de novo synthesis of guanine nucleotides, and therefore plays an important role in the regulation of cell growth.</text>
</comment>
<sequence>MSLNKKEIIFNGKLLDDKFYQDGFDVFELFQQKHGYTYDDLIMLPGHINFSADDVQLGSKLTKNISLNIPLVSSPMDTVTEHQMAINMALLGGIGIIHYNNTIEEQVQEVKKVKRFKNGFIIDPIVLSPNHKISDVDQIKVKYGFSGIPITDNGLIGGKLVGIVTSRDTDFIKDRSTKLSEVMTTDLYTARANCSLEEANSIMKQSKKGKLPIVNDKGELVALASRDDLVKNRDHPNATKDKDNKQLLVGAALGTRETDKQRLAALSEVGVDVVIIDSSQGDSTYQLEMIRYIKRNFPKIDVIGGNVVTTAQCEHLIQAGVDALRVGMGVGSICTTQEVMAVGRPQATAVFKCGIYSSQYGVPIIADGGIRSIGHIIKALSLGAGAVMMGSMLAGTEEAPGEYFYKDGMRLKKYRGMGSLEAMLKGGDQRYFSEDSKIKVAQGVSGSVVDKGSIKKFVPYLIQGMKHGLQDIGSPSVEMLRQDVYSGKVRFEIRTTAAQVEGSVHSLYTYEKHFI</sequence>
<dbReference type="InterPro" id="IPR005990">
    <property type="entry name" value="IMP_DH"/>
</dbReference>
<dbReference type="HAMAP" id="MF_01964">
    <property type="entry name" value="IMPDH"/>
    <property type="match status" value="1"/>
</dbReference>
<dbReference type="EC" id="1.1.1.205" evidence="12 18"/>
<reference evidence="20 21" key="1">
    <citation type="submission" date="2015-12" db="EMBL/GenBank/DDBJ databases">
        <title>Dictyostelia acquired genes for synthesis and detection of signals that induce cell-type specialization by lateral gene transfer from prokaryotes.</title>
        <authorList>
            <person name="Gloeckner G."/>
            <person name="Schaap P."/>
        </authorList>
    </citation>
    <scope>NUCLEOTIDE SEQUENCE [LARGE SCALE GENOMIC DNA]</scope>
    <source>
        <strain evidence="20 21">TK</strain>
    </source>
</reference>
<dbReference type="Proteomes" id="UP000076078">
    <property type="component" value="Unassembled WGS sequence"/>
</dbReference>
<feature type="binding site" evidence="12">
    <location>
        <position position="442"/>
    </location>
    <ligand>
        <name>IMP</name>
        <dbReference type="ChEBI" id="CHEBI:58053"/>
    </ligand>
</feature>
<keyword evidence="8 12" id="KW-0520">NAD</keyword>
<dbReference type="SMART" id="SM01240">
    <property type="entry name" value="IMPDH"/>
    <property type="match status" value="1"/>
</dbReference>
<dbReference type="InParanoid" id="A0A151ZEA2"/>
<evidence type="ECO:0000256" key="14">
    <source>
        <dbReference type="PIRSR" id="PIRSR000130-3"/>
    </source>
</evidence>
<dbReference type="GO" id="GO:0003938">
    <property type="term" value="F:IMP dehydrogenase activity"/>
    <property type="evidence" value="ECO:0007669"/>
    <property type="project" value="UniProtKB-UniRule"/>
</dbReference>
<evidence type="ECO:0000259" key="19">
    <source>
        <dbReference type="PROSITE" id="PS51371"/>
    </source>
</evidence>
<evidence type="ECO:0000256" key="13">
    <source>
        <dbReference type="PIRSR" id="PIRSR000130-1"/>
    </source>
</evidence>
<keyword evidence="6 12" id="KW-0630">Potassium</keyword>
<dbReference type="AlphaFoldDB" id="A0A151ZEA2"/>
<evidence type="ECO:0000313" key="20">
    <source>
        <dbReference type="EMBL" id="KYQ92288.1"/>
    </source>
</evidence>
<comment type="caution">
    <text evidence="12">Lacks conserved residue(s) required for the propagation of feature annotation.</text>
</comment>
<feature type="binding site" evidence="12">
    <location>
        <begin position="390"/>
        <end position="391"/>
    </location>
    <ligand>
        <name>IMP</name>
        <dbReference type="ChEBI" id="CHEBI:58053"/>
    </ligand>
</feature>
<dbReference type="PANTHER" id="PTHR11911">
    <property type="entry name" value="INOSINE-5-MONOPHOSPHATE DEHYDROGENASE RELATED"/>
    <property type="match status" value="1"/>
</dbReference>
<dbReference type="OMA" id="MGYCGAK"/>
<comment type="cofactor">
    <cofactor evidence="1 12">
        <name>K(+)</name>
        <dbReference type="ChEBI" id="CHEBI:29103"/>
    </cofactor>
</comment>
<feature type="active site" description="Proton acceptor" evidence="12 13">
    <location>
        <position position="430"/>
    </location>
</feature>
<name>A0A151ZEA2_TIELA</name>
<dbReference type="Pfam" id="PF00571">
    <property type="entry name" value="CBS"/>
    <property type="match status" value="2"/>
</dbReference>
<evidence type="ECO:0000256" key="8">
    <source>
        <dbReference type="ARBA" id="ARBA00023027"/>
    </source>
</evidence>